<keyword evidence="3" id="KW-1185">Reference proteome</keyword>
<dbReference type="Proteomes" id="UP000250321">
    <property type="component" value="Unassembled WGS sequence"/>
</dbReference>
<protein>
    <submittedName>
        <fullName evidence="2">Zinc finger BED domain-containing protein RICESLEEPER 2-like</fullName>
    </submittedName>
</protein>
<dbReference type="GO" id="GO:0005634">
    <property type="term" value="C:nucleus"/>
    <property type="evidence" value="ECO:0007669"/>
    <property type="project" value="TreeGrafter"/>
</dbReference>
<dbReference type="EMBL" id="PJQY01003564">
    <property type="protein sequence ID" value="PQM36287.1"/>
    <property type="molecule type" value="Genomic_DNA"/>
</dbReference>
<accession>A0A314UFQ8</accession>
<dbReference type="OrthoDB" id="1745426at2759"/>
<gene>
    <name evidence="2" type="ORF">Pyn_01046</name>
</gene>
<proteinExistence type="predicted"/>
<dbReference type="GO" id="GO:1990837">
    <property type="term" value="F:sequence-specific double-stranded DNA binding"/>
    <property type="evidence" value="ECO:0007669"/>
    <property type="project" value="TreeGrafter"/>
</dbReference>
<dbReference type="GO" id="GO:0006357">
    <property type="term" value="P:regulation of transcription by RNA polymerase II"/>
    <property type="evidence" value="ECO:0007669"/>
    <property type="project" value="TreeGrafter"/>
</dbReference>
<evidence type="ECO:0000313" key="2">
    <source>
        <dbReference type="EMBL" id="PQM36287.1"/>
    </source>
</evidence>
<dbReference type="PANTHER" id="PTHR34396:SF27">
    <property type="entry name" value="OS08G0208700 PROTEIN"/>
    <property type="match status" value="1"/>
</dbReference>
<sequence>MYKSELENTKYEGSSQTPTINTSLTNPNESLSPIRITATTEPLVQGGTSTLPPIPKKKVPVRKALEVWKHFTKDTVEPGSDIGHRTSCNYCHQYYACDPGGLVSYTYSKERSRLACVKMIIIDDLPFRHVEGIGFNFFVKELQPRFDPPSRRTIARDGWSLFQEEKAKLKSVISQNSQRVLLPRILELHYKM</sequence>
<dbReference type="AlphaFoldDB" id="A0A314UFQ8"/>
<evidence type="ECO:0000313" key="3">
    <source>
        <dbReference type="Proteomes" id="UP000250321"/>
    </source>
</evidence>
<feature type="compositionally biased region" description="Basic and acidic residues" evidence="1">
    <location>
        <begin position="1"/>
        <end position="10"/>
    </location>
</feature>
<dbReference type="SUPFAM" id="SSF140996">
    <property type="entry name" value="Hermes dimerisation domain"/>
    <property type="match status" value="1"/>
</dbReference>
<feature type="compositionally biased region" description="Polar residues" evidence="1">
    <location>
        <begin position="11"/>
        <end position="32"/>
    </location>
</feature>
<dbReference type="PANTHER" id="PTHR34396">
    <property type="entry name" value="OS03G0264950 PROTEIN-RELATED"/>
    <property type="match status" value="1"/>
</dbReference>
<organism evidence="2 3">
    <name type="scientific">Prunus yedoensis var. nudiflora</name>
    <dbReference type="NCBI Taxonomy" id="2094558"/>
    <lineage>
        <taxon>Eukaryota</taxon>
        <taxon>Viridiplantae</taxon>
        <taxon>Streptophyta</taxon>
        <taxon>Embryophyta</taxon>
        <taxon>Tracheophyta</taxon>
        <taxon>Spermatophyta</taxon>
        <taxon>Magnoliopsida</taxon>
        <taxon>eudicotyledons</taxon>
        <taxon>Gunneridae</taxon>
        <taxon>Pentapetalae</taxon>
        <taxon>rosids</taxon>
        <taxon>fabids</taxon>
        <taxon>Rosales</taxon>
        <taxon>Rosaceae</taxon>
        <taxon>Amygdaloideae</taxon>
        <taxon>Amygdaleae</taxon>
        <taxon>Prunus</taxon>
    </lineage>
</organism>
<evidence type="ECO:0000256" key="1">
    <source>
        <dbReference type="SAM" id="MobiDB-lite"/>
    </source>
</evidence>
<dbReference type="InterPro" id="IPR053031">
    <property type="entry name" value="Cuticle_assoc_protein"/>
</dbReference>
<feature type="region of interest" description="Disordered" evidence="1">
    <location>
        <begin position="1"/>
        <end position="32"/>
    </location>
</feature>
<comment type="caution">
    <text evidence="2">The sequence shown here is derived from an EMBL/GenBank/DDBJ whole genome shotgun (WGS) entry which is preliminary data.</text>
</comment>
<reference evidence="2 3" key="1">
    <citation type="submission" date="2018-02" db="EMBL/GenBank/DDBJ databases">
        <title>Draft genome of wild Prunus yedoensis var. nudiflora.</title>
        <authorList>
            <person name="Baek S."/>
            <person name="Kim J.-H."/>
            <person name="Choi K."/>
            <person name="Kim G.-B."/>
            <person name="Cho A."/>
            <person name="Jang H."/>
            <person name="Shin C.-H."/>
            <person name="Yu H.-J."/>
            <person name="Mun J.-H."/>
        </authorList>
    </citation>
    <scope>NUCLEOTIDE SEQUENCE [LARGE SCALE GENOMIC DNA]</scope>
    <source>
        <strain evidence="3">cv. Jeju island</strain>
        <tissue evidence="2">Leaf</tissue>
    </source>
</reference>
<name>A0A314UFQ8_PRUYE</name>